<dbReference type="AlphaFoldDB" id="A0A0K0F7Q4"/>
<evidence type="ECO:0000313" key="1">
    <source>
        <dbReference type="Proteomes" id="UP000035680"/>
    </source>
</evidence>
<evidence type="ECO:0000313" key="2">
    <source>
        <dbReference type="WBParaSite" id="SVE_0485100.1"/>
    </source>
</evidence>
<accession>A0A0K0F7Q4</accession>
<sequence>MGGHHEDIKIPHPSAYSNYKQYPQLVAHEKRLGRLGLRDPWIRNIVYNFSDPNSAVVRGGFNHLKALFRSGFRPGLIAAVTIIAIEEGYSYLKHGHTSWNSHH</sequence>
<organism evidence="1 2">
    <name type="scientific">Strongyloides venezuelensis</name>
    <name type="common">Threadworm</name>
    <dbReference type="NCBI Taxonomy" id="75913"/>
    <lineage>
        <taxon>Eukaryota</taxon>
        <taxon>Metazoa</taxon>
        <taxon>Ecdysozoa</taxon>
        <taxon>Nematoda</taxon>
        <taxon>Chromadorea</taxon>
        <taxon>Rhabditida</taxon>
        <taxon>Tylenchina</taxon>
        <taxon>Panagrolaimomorpha</taxon>
        <taxon>Strongyloidoidea</taxon>
        <taxon>Strongyloididae</taxon>
        <taxon>Strongyloides</taxon>
    </lineage>
</organism>
<reference evidence="2" key="2">
    <citation type="submission" date="2015-08" db="UniProtKB">
        <authorList>
            <consortium name="WormBaseParasite"/>
        </authorList>
    </citation>
    <scope>IDENTIFICATION</scope>
</reference>
<name>A0A0K0F7Q4_STRVS</name>
<protein>
    <submittedName>
        <fullName evidence="2">NADH dehydrogenase [ubiquinone] 1 beta subcomplex subunit 3</fullName>
    </submittedName>
</protein>
<proteinExistence type="predicted"/>
<dbReference type="STRING" id="75913.A0A0K0F7Q4"/>
<dbReference type="Proteomes" id="UP000035680">
    <property type="component" value="Unassembled WGS sequence"/>
</dbReference>
<dbReference type="WBParaSite" id="SVE_0485100.1">
    <property type="protein sequence ID" value="SVE_0485100.1"/>
    <property type="gene ID" value="SVE_0485100"/>
</dbReference>
<keyword evidence="1" id="KW-1185">Reference proteome</keyword>
<reference evidence="1" key="1">
    <citation type="submission" date="2014-07" db="EMBL/GenBank/DDBJ databases">
        <authorList>
            <person name="Martin A.A"/>
            <person name="De Silva N."/>
        </authorList>
    </citation>
    <scope>NUCLEOTIDE SEQUENCE</scope>
</reference>